<reference evidence="1" key="3">
    <citation type="submission" date="2018-07" db="EMBL/GenBank/DDBJ databases">
        <title>WGS assembly of Glycine max.</title>
        <authorList>
            <person name="Schmutz J."/>
            <person name="Cannon S."/>
            <person name="Schlueter J."/>
            <person name="Ma J."/>
            <person name="Mitros T."/>
            <person name="Nelson W."/>
            <person name="Hyten D."/>
            <person name="Song Q."/>
            <person name="Thelen J."/>
            <person name="Cheng J."/>
            <person name="Xu D."/>
            <person name="Hellsten U."/>
            <person name="May G."/>
            <person name="Yu Y."/>
            <person name="Sakurai T."/>
            <person name="Umezawa T."/>
            <person name="Bhattacharyya M."/>
            <person name="Sandhu D."/>
            <person name="Valliyodan B."/>
            <person name="Lindquist E."/>
            <person name="Peto M."/>
            <person name="Grant D."/>
            <person name="Shu S."/>
            <person name="Goodstein D."/>
            <person name="Barry K."/>
            <person name="Futrell-Griggs M."/>
            <person name="Abernathy B."/>
            <person name="Du J."/>
            <person name="Tian Z."/>
            <person name="Zhu L."/>
            <person name="Gill N."/>
            <person name="Joshi T."/>
            <person name="Libault M."/>
            <person name="Sethuraman A."/>
            <person name="Zhang X."/>
            <person name="Shinozaki K."/>
            <person name="Nguyen H."/>
            <person name="Wing R."/>
            <person name="Cregan P."/>
            <person name="Specht J."/>
            <person name="Grimwood J."/>
            <person name="Rokhsar D."/>
            <person name="Stacey G."/>
            <person name="Shoemaker R."/>
            <person name="Jackson S."/>
        </authorList>
    </citation>
    <scope>NUCLEOTIDE SEQUENCE</scope>
    <source>
        <tissue evidence="1">Callus</tissue>
    </source>
</reference>
<keyword evidence="3" id="KW-1185">Reference proteome</keyword>
<name>A0A0R0IN00_SOYBN</name>
<dbReference type="SMR" id="A0A0R0IN00"/>
<reference evidence="1 2" key="1">
    <citation type="journal article" date="2010" name="Nature">
        <title>Genome sequence of the palaeopolyploid soybean.</title>
        <authorList>
            <person name="Schmutz J."/>
            <person name="Cannon S.B."/>
            <person name="Schlueter J."/>
            <person name="Ma J."/>
            <person name="Mitros T."/>
            <person name="Nelson W."/>
            <person name="Hyten D.L."/>
            <person name="Song Q."/>
            <person name="Thelen J.J."/>
            <person name="Cheng J."/>
            <person name="Xu D."/>
            <person name="Hellsten U."/>
            <person name="May G.D."/>
            <person name="Yu Y."/>
            <person name="Sakurai T."/>
            <person name="Umezawa T."/>
            <person name="Bhattacharyya M.K."/>
            <person name="Sandhu D."/>
            <person name="Valliyodan B."/>
            <person name="Lindquist E."/>
            <person name="Peto M."/>
            <person name="Grant D."/>
            <person name="Shu S."/>
            <person name="Goodstein D."/>
            <person name="Barry K."/>
            <person name="Futrell-Griggs M."/>
            <person name="Abernathy B."/>
            <person name="Du J."/>
            <person name="Tian Z."/>
            <person name="Zhu L."/>
            <person name="Gill N."/>
            <person name="Joshi T."/>
            <person name="Libault M."/>
            <person name="Sethuraman A."/>
            <person name="Zhang X.-C."/>
            <person name="Shinozaki K."/>
            <person name="Nguyen H.T."/>
            <person name="Wing R.A."/>
            <person name="Cregan P."/>
            <person name="Specht J."/>
            <person name="Grimwood J."/>
            <person name="Rokhsar D."/>
            <person name="Stacey G."/>
            <person name="Shoemaker R.C."/>
            <person name="Jackson S.A."/>
        </authorList>
    </citation>
    <scope>NUCLEOTIDE SEQUENCE [LARGE SCALE GENOMIC DNA]</scope>
    <source>
        <strain evidence="2">cv. Williams 82</strain>
        <tissue evidence="1">Callus</tissue>
    </source>
</reference>
<gene>
    <name evidence="1" type="ORF">GLYMA_08G163300</name>
</gene>
<dbReference type="EMBL" id="CM000841">
    <property type="protein sequence ID" value="KRH43664.1"/>
    <property type="molecule type" value="Genomic_DNA"/>
</dbReference>
<organism evidence="1">
    <name type="scientific">Glycine max</name>
    <name type="common">Soybean</name>
    <name type="synonym">Glycine hispida</name>
    <dbReference type="NCBI Taxonomy" id="3847"/>
    <lineage>
        <taxon>Eukaryota</taxon>
        <taxon>Viridiplantae</taxon>
        <taxon>Streptophyta</taxon>
        <taxon>Embryophyta</taxon>
        <taxon>Tracheophyta</taxon>
        <taxon>Spermatophyta</taxon>
        <taxon>Magnoliopsida</taxon>
        <taxon>eudicotyledons</taxon>
        <taxon>Gunneridae</taxon>
        <taxon>Pentapetalae</taxon>
        <taxon>rosids</taxon>
        <taxon>fabids</taxon>
        <taxon>Fabales</taxon>
        <taxon>Fabaceae</taxon>
        <taxon>Papilionoideae</taxon>
        <taxon>50 kb inversion clade</taxon>
        <taxon>NPAAA clade</taxon>
        <taxon>indigoferoid/millettioid clade</taxon>
        <taxon>Phaseoleae</taxon>
        <taxon>Glycine</taxon>
        <taxon>Glycine subgen. Soja</taxon>
    </lineage>
</organism>
<dbReference type="AlphaFoldDB" id="A0A0R0IN00"/>
<evidence type="ECO:0000313" key="1">
    <source>
        <dbReference type="EMBL" id="KRH43664.1"/>
    </source>
</evidence>
<sequence length="102" mass="11460">MQIPTVAIINSKPRELLRLEGPTEPWKKRVIEMTQYVPLERHPLAPAIARTTAPETPRPTVETTFRFRKSSISPRRRSLLLSACRGGPGQKIGCLNQALGQF</sequence>
<accession>A0A0R0IN00</accession>
<dbReference type="InParanoid" id="A0A0R0IN00"/>
<dbReference type="Proteomes" id="UP000008827">
    <property type="component" value="Chromosome 8"/>
</dbReference>
<proteinExistence type="predicted"/>
<protein>
    <submittedName>
        <fullName evidence="1 2">Uncharacterized protein</fullName>
    </submittedName>
</protein>
<evidence type="ECO:0000313" key="3">
    <source>
        <dbReference type="Proteomes" id="UP000008827"/>
    </source>
</evidence>
<evidence type="ECO:0000313" key="2">
    <source>
        <dbReference type="EnsemblPlants" id="KRH43664"/>
    </source>
</evidence>
<dbReference type="Gramene" id="KRH43664">
    <property type="protein sequence ID" value="KRH43664"/>
    <property type="gene ID" value="GLYMA_08G163300"/>
</dbReference>
<dbReference type="EnsemblPlants" id="KRH43664">
    <property type="protein sequence ID" value="KRH43664"/>
    <property type="gene ID" value="GLYMA_08G163300"/>
</dbReference>
<reference evidence="2" key="2">
    <citation type="submission" date="2018-02" db="UniProtKB">
        <authorList>
            <consortium name="EnsemblPlants"/>
        </authorList>
    </citation>
    <scope>IDENTIFICATION</scope>
    <source>
        <strain evidence="2">Williams 82</strain>
    </source>
</reference>